<organism evidence="7 8">
    <name type="scientific">Rotaria magnacalcarata</name>
    <dbReference type="NCBI Taxonomy" id="392030"/>
    <lineage>
        <taxon>Eukaryota</taxon>
        <taxon>Metazoa</taxon>
        <taxon>Spiralia</taxon>
        <taxon>Gnathifera</taxon>
        <taxon>Rotifera</taxon>
        <taxon>Eurotatoria</taxon>
        <taxon>Bdelloidea</taxon>
        <taxon>Philodinida</taxon>
        <taxon>Philodinidae</taxon>
        <taxon>Rotaria</taxon>
    </lineage>
</organism>
<evidence type="ECO:0000256" key="3">
    <source>
        <dbReference type="ARBA" id="ARBA00022737"/>
    </source>
</evidence>
<evidence type="ECO:0000256" key="4">
    <source>
        <dbReference type="PROSITE-ProRule" id="PRU00221"/>
    </source>
</evidence>
<dbReference type="Pfam" id="PF00400">
    <property type="entry name" value="WD40"/>
    <property type="match status" value="5"/>
</dbReference>
<feature type="repeat" description="WD" evidence="4">
    <location>
        <begin position="583"/>
        <end position="616"/>
    </location>
</feature>
<dbReference type="GO" id="GO:0000045">
    <property type="term" value="P:autophagosome assembly"/>
    <property type="evidence" value="ECO:0007669"/>
    <property type="project" value="InterPro"/>
</dbReference>
<keyword evidence="2 4" id="KW-0853">WD repeat</keyword>
<name>A0A816XGT3_9BILA</name>
<evidence type="ECO:0000313" key="7">
    <source>
        <dbReference type="EMBL" id="CAF2147122.1"/>
    </source>
</evidence>
<dbReference type="EMBL" id="CAJNRE010016585">
    <property type="protein sequence ID" value="CAF2147122.1"/>
    <property type="molecule type" value="Genomic_DNA"/>
</dbReference>
<dbReference type="InterPro" id="IPR013923">
    <property type="entry name" value="Autophagy-rel_prot_16_dom"/>
</dbReference>
<reference evidence="7" key="1">
    <citation type="submission" date="2021-02" db="EMBL/GenBank/DDBJ databases">
        <authorList>
            <person name="Nowell W R."/>
        </authorList>
    </citation>
    <scope>NUCLEOTIDE SEQUENCE</scope>
</reference>
<keyword evidence="3" id="KW-0677">Repeat</keyword>
<protein>
    <recommendedName>
        <fullName evidence="6">Autophagy-related protein 16 domain-containing protein</fullName>
    </recommendedName>
</protein>
<feature type="compositionally biased region" description="Low complexity" evidence="5">
    <location>
        <begin position="252"/>
        <end position="264"/>
    </location>
</feature>
<evidence type="ECO:0000256" key="1">
    <source>
        <dbReference type="ARBA" id="ARBA00009271"/>
    </source>
</evidence>
<dbReference type="PANTHER" id="PTHR19878:SF8">
    <property type="entry name" value="AUTOPHAGY-RELATED 16, ISOFORM F"/>
    <property type="match status" value="1"/>
</dbReference>
<feature type="repeat" description="WD" evidence="4">
    <location>
        <begin position="413"/>
        <end position="453"/>
    </location>
</feature>
<dbReference type="InterPro" id="IPR020472">
    <property type="entry name" value="WD40_PAC1"/>
</dbReference>
<dbReference type="AlphaFoldDB" id="A0A816XGT3"/>
<dbReference type="PROSITE" id="PS00678">
    <property type="entry name" value="WD_REPEATS_1"/>
    <property type="match status" value="2"/>
</dbReference>
<dbReference type="PROSITE" id="PS50294">
    <property type="entry name" value="WD_REPEATS_REGION"/>
    <property type="match status" value="3"/>
</dbReference>
<evidence type="ECO:0000256" key="2">
    <source>
        <dbReference type="ARBA" id="ARBA00022574"/>
    </source>
</evidence>
<feature type="repeat" description="WD" evidence="4">
    <location>
        <begin position="332"/>
        <end position="366"/>
    </location>
</feature>
<dbReference type="InterPro" id="IPR001680">
    <property type="entry name" value="WD40_rpt"/>
</dbReference>
<dbReference type="PANTHER" id="PTHR19878">
    <property type="entry name" value="AUTOPHAGY PROTEIN 16-LIKE"/>
    <property type="match status" value="1"/>
</dbReference>
<sequence length="616" mass="69538">KMDWKSDIICQLKDQKQHWNVYDEIVEHYNRLLDSNTNLQIRCVKFENDVNHLRLANAGLEKASEASQAIANVNNKLTVANEEVVMHLREKGELAREVLRLNHALKESNEKSTDNEIKLQQYKNESEQLKKTVEKLESEVKELVEINEVLREEFSAVQNQFDQLQVDYNRIKPSFRELELELEKEKRTNVQRETELIECKKVQLEMLNAEVERFSRRTQQHRTSETADGGMGSISKDQHSSSTVCRNSNTASMMNSDTISNSSDDSSKREGRSTTSGSMSGGGSLLGSIRRIFAPGAINVTNDRLYRTSACYVSSSVPTHEVHHWDCTELEVYTLLFQPSGSILATGCSDKMVHLWDVSSAGQPYKYGSLGGSLGAINALDFDNEGARLLAGCSSDTAYIWSYGDNRVLKHTFTGHSGIIRTCKFISGTKLATGSADRLIKIWDLQSQQCTRNLFVGSKCHDLVVIDAIGTMISGHYDKKIRIWDAYTDKCRTELQCNAAITSLYYNAEKHQLLACLRDDTLKLIDLRQNNVLYTFNHDDFKVSTDTNKAVLSPDGRYACVGSQDGTIFIFNTTNGMCETELSKKHTTMVTSVAWHPEGRFVASCEKHRRVVLWSD</sequence>
<dbReference type="InterPro" id="IPR015943">
    <property type="entry name" value="WD40/YVTN_repeat-like_dom_sf"/>
</dbReference>
<feature type="domain" description="Autophagy-related protein 16" evidence="6">
    <location>
        <begin position="8"/>
        <end position="172"/>
    </location>
</feature>
<dbReference type="SUPFAM" id="SSF50978">
    <property type="entry name" value="WD40 repeat-like"/>
    <property type="match status" value="1"/>
</dbReference>
<feature type="region of interest" description="Disordered" evidence="5">
    <location>
        <begin position="213"/>
        <end position="282"/>
    </location>
</feature>
<dbReference type="Pfam" id="PF08614">
    <property type="entry name" value="ATG16"/>
    <property type="match status" value="1"/>
</dbReference>
<accession>A0A816XGT3</accession>
<evidence type="ECO:0000259" key="6">
    <source>
        <dbReference type="Pfam" id="PF08614"/>
    </source>
</evidence>
<dbReference type="PROSITE" id="PS50082">
    <property type="entry name" value="WD_REPEATS_2"/>
    <property type="match status" value="3"/>
</dbReference>
<dbReference type="InterPro" id="IPR045160">
    <property type="entry name" value="ATG16"/>
</dbReference>
<evidence type="ECO:0000256" key="5">
    <source>
        <dbReference type="SAM" id="MobiDB-lite"/>
    </source>
</evidence>
<proteinExistence type="inferred from homology"/>
<gene>
    <name evidence="7" type="ORF">MBJ925_LOCUS30592</name>
</gene>
<comment type="caution">
    <text evidence="7">The sequence shown here is derived from an EMBL/GenBank/DDBJ whole genome shotgun (WGS) entry which is preliminary data.</text>
</comment>
<comment type="similarity">
    <text evidence="1">Belongs to the WD repeat ATG16 family.</text>
</comment>
<dbReference type="Gene3D" id="2.130.10.10">
    <property type="entry name" value="YVTN repeat-like/Quinoprotein amine dehydrogenase"/>
    <property type="match status" value="2"/>
</dbReference>
<evidence type="ECO:0000313" key="8">
    <source>
        <dbReference type="Proteomes" id="UP000663824"/>
    </source>
</evidence>
<dbReference type="InterPro" id="IPR036322">
    <property type="entry name" value="WD40_repeat_dom_sf"/>
</dbReference>
<dbReference type="InterPro" id="IPR019775">
    <property type="entry name" value="WD40_repeat_CS"/>
</dbReference>
<feature type="compositionally biased region" description="Polar residues" evidence="5">
    <location>
        <begin position="240"/>
        <end position="251"/>
    </location>
</feature>
<feature type="non-terminal residue" evidence="7">
    <location>
        <position position="1"/>
    </location>
</feature>
<dbReference type="PRINTS" id="PR00320">
    <property type="entry name" value="GPROTEINBRPT"/>
</dbReference>
<dbReference type="Proteomes" id="UP000663824">
    <property type="component" value="Unassembled WGS sequence"/>
</dbReference>
<dbReference type="SMART" id="SM00320">
    <property type="entry name" value="WD40"/>
    <property type="match status" value="7"/>
</dbReference>
<dbReference type="CDD" id="cd00200">
    <property type="entry name" value="WD40"/>
    <property type="match status" value="1"/>
</dbReference>